<dbReference type="InterPro" id="IPR027417">
    <property type="entry name" value="P-loop_NTPase"/>
</dbReference>
<dbReference type="GO" id="GO:0003677">
    <property type="term" value="F:DNA binding"/>
    <property type="evidence" value="ECO:0007669"/>
    <property type="project" value="InterPro"/>
</dbReference>
<protein>
    <recommendedName>
        <fullName evidence="2">Replication-associated recombination protein A</fullName>
    </recommendedName>
</protein>
<gene>
    <name evidence="6" type="primary">rarA</name>
    <name evidence="6" type="ORF">AN619_03850</name>
</gene>
<keyword evidence="4" id="KW-0067">ATP-binding</keyword>
<name>A0A140LB58_9FIRM</name>
<dbReference type="GO" id="GO:0017116">
    <property type="term" value="F:single-stranded DNA helicase activity"/>
    <property type="evidence" value="ECO:0007669"/>
    <property type="project" value="TreeGrafter"/>
</dbReference>
<organism evidence="6 7">
    <name type="scientific">Thermotalea metallivorans</name>
    <dbReference type="NCBI Taxonomy" id="520762"/>
    <lineage>
        <taxon>Bacteria</taxon>
        <taxon>Bacillati</taxon>
        <taxon>Bacillota</taxon>
        <taxon>Clostridia</taxon>
        <taxon>Peptostreptococcales</taxon>
        <taxon>Thermotaleaceae</taxon>
        <taxon>Thermotalea</taxon>
    </lineage>
</organism>
<dbReference type="Pfam" id="PF16193">
    <property type="entry name" value="AAA_assoc_2"/>
    <property type="match status" value="1"/>
</dbReference>
<dbReference type="AlphaFoldDB" id="A0A140LB58"/>
<dbReference type="InterPro" id="IPR003593">
    <property type="entry name" value="AAA+_ATPase"/>
</dbReference>
<evidence type="ECO:0000256" key="2">
    <source>
        <dbReference type="ARBA" id="ARBA00020776"/>
    </source>
</evidence>
<dbReference type="FunFam" id="1.10.3710.10:FF:000003">
    <property type="entry name" value="ATPase, AAA family protein"/>
    <property type="match status" value="1"/>
</dbReference>
<dbReference type="PANTHER" id="PTHR13779:SF7">
    <property type="entry name" value="ATPASE WRNIP1"/>
    <property type="match status" value="1"/>
</dbReference>
<dbReference type="Proteomes" id="UP000070456">
    <property type="component" value="Unassembled WGS sequence"/>
</dbReference>
<dbReference type="GO" id="GO:0000731">
    <property type="term" value="P:DNA synthesis involved in DNA repair"/>
    <property type="evidence" value="ECO:0007669"/>
    <property type="project" value="TreeGrafter"/>
</dbReference>
<evidence type="ECO:0000256" key="4">
    <source>
        <dbReference type="ARBA" id="ARBA00022840"/>
    </source>
</evidence>
<dbReference type="InterPro" id="IPR003959">
    <property type="entry name" value="ATPase_AAA_core"/>
</dbReference>
<dbReference type="Gene3D" id="1.10.3710.10">
    <property type="entry name" value="DNA polymerase III clamp loader subunits, C-terminal domain"/>
    <property type="match status" value="1"/>
</dbReference>
<dbReference type="CDD" id="cd18139">
    <property type="entry name" value="HLD_clamp_RarA"/>
    <property type="match status" value="1"/>
</dbReference>
<proteinExistence type="inferred from homology"/>
<dbReference type="GO" id="GO:0008047">
    <property type="term" value="F:enzyme activator activity"/>
    <property type="evidence" value="ECO:0007669"/>
    <property type="project" value="TreeGrafter"/>
</dbReference>
<dbReference type="SUPFAM" id="SSF52540">
    <property type="entry name" value="P-loop containing nucleoside triphosphate hydrolases"/>
    <property type="match status" value="1"/>
</dbReference>
<dbReference type="Gene3D" id="3.40.50.300">
    <property type="entry name" value="P-loop containing nucleotide triphosphate hydrolases"/>
    <property type="match status" value="1"/>
</dbReference>
<keyword evidence="7" id="KW-1185">Reference proteome</keyword>
<dbReference type="Gene3D" id="1.20.272.10">
    <property type="match status" value="1"/>
</dbReference>
<dbReference type="FunFam" id="3.40.50.300:FF:000345">
    <property type="entry name" value="AAA family ATPase"/>
    <property type="match status" value="1"/>
</dbReference>
<dbReference type="STRING" id="520762.AN619_03850"/>
<dbReference type="Pfam" id="PF12002">
    <property type="entry name" value="MgsA_C"/>
    <property type="match status" value="1"/>
</dbReference>
<comment type="caution">
    <text evidence="6">The sequence shown here is derived from an EMBL/GenBank/DDBJ whole genome shotgun (WGS) entry which is preliminary data.</text>
</comment>
<dbReference type="GO" id="GO:0006261">
    <property type="term" value="P:DNA-templated DNA replication"/>
    <property type="evidence" value="ECO:0007669"/>
    <property type="project" value="TreeGrafter"/>
</dbReference>
<evidence type="ECO:0000313" key="6">
    <source>
        <dbReference type="EMBL" id="KXG77783.1"/>
    </source>
</evidence>
<dbReference type="GO" id="GO:0016887">
    <property type="term" value="F:ATP hydrolysis activity"/>
    <property type="evidence" value="ECO:0007669"/>
    <property type="project" value="InterPro"/>
</dbReference>
<dbReference type="InterPro" id="IPR021886">
    <property type="entry name" value="MgsA_C"/>
</dbReference>
<evidence type="ECO:0000259" key="5">
    <source>
        <dbReference type="SMART" id="SM00382"/>
    </source>
</evidence>
<dbReference type="PATRIC" id="fig|520762.4.peg.432"/>
<keyword evidence="3" id="KW-0547">Nucleotide-binding</keyword>
<dbReference type="RefSeq" id="WP_330382003.1">
    <property type="nucleotide sequence ID" value="NZ_LOEE01000010.1"/>
</dbReference>
<comment type="similarity">
    <text evidence="1">Belongs to the AAA ATPase family. RarA/MGS1/WRNIP1 subfamily.</text>
</comment>
<evidence type="ECO:0000313" key="7">
    <source>
        <dbReference type="Proteomes" id="UP000070456"/>
    </source>
</evidence>
<evidence type="ECO:0000256" key="1">
    <source>
        <dbReference type="ARBA" id="ARBA00008959"/>
    </source>
</evidence>
<dbReference type="PANTHER" id="PTHR13779">
    <property type="entry name" value="WERNER HELICASE-INTERACTING PROTEIN 1 FAMILY MEMBER"/>
    <property type="match status" value="1"/>
</dbReference>
<dbReference type="CDD" id="cd00009">
    <property type="entry name" value="AAA"/>
    <property type="match status" value="1"/>
</dbReference>
<dbReference type="FunFam" id="1.10.8.60:FF:000029">
    <property type="entry name" value="Replication-associated recombination protein A"/>
    <property type="match status" value="1"/>
</dbReference>
<dbReference type="FunFam" id="1.20.272.10:FF:000001">
    <property type="entry name" value="Putative AAA family ATPase"/>
    <property type="match status" value="1"/>
</dbReference>
<feature type="domain" description="AAA+ ATPase" evidence="5">
    <location>
        <begin position="67"/>
        <end position="194"/>
    </location>
</feature>
<sequence>MKKEYIIYEIEKKVVIMDLFDLQREINLKKDAPLAERLKPKRLEDFVGQEHIVGEGKLLWRAIKADRITSLILYGPPGTGKTSLARVIANTTKSNFVQLNAVTSGVKDLKEVVENAKDTMGMYHRRTILFLDEIHRFNKAQQDALLPYVENGTLIFIGATTENPYFEVNNALISRSMLFRLEPLDEAAIQKIILRALQDCEVGLGMFDISLAPQALEFLAAVANGDARRALNALELAVLTTEKDEEGKIHIGLDVIRECLQKRHIQYDKNSDYHYDIVSAFIKSMRGSDPDGTLHYLARMLHGGEDPMLIARRIVIAASEDVGLADPNALVVANSAAQAVQLIGMPEARIILAQAAVYVATAPKSNASYVGINKAFKDIGDKEIGQVPLHLRDQSYSGAKKMGHGLGYLYPHDYPHHYVEQQYLPNELSGVTYYEATENGYEKKIKERLAWLKKDKNGS</sequence>
<dbReference type="InterPro" id="IPR008921">
    <property type="entry name" value="DNA_pol3_clamp-load_cplx_C"/>
</dbReference>
<dbReference type="SUPFAM" id="SSF48019">
    <property type="entry name" value="post-AAA+ oligomerization domain-like"/>
    <property type="match status" value="1"/>
</dbReference>
<dbReference type="EMBL" id="LOEE01000010">
    <property type="protein sequence ID" value="KXG77783.1"/>
    <property type="molecule type" value="Genomic_DNA"/>
</dbReference>
<dbReference type="Pfam" id="PF00004">
    <property type="entry name" value="AAA"/>
    <property type="match status" value="1"/>
</dbReference>
<dbReference type="SMART" id="SM00382">
    <property type="entry name" value="AAA"/>
    <property type="match status" value="1"/>
</dbReference>
<dbReference type="Gene3D" id="1.10.8.60">
    <property type="match status" value="1"/>
</dbReference>
<dbReference type="InterPro" id="IPR051314">
    <property type="entry name" value="AAA_ATPase_RarA/MGS1/WRNIP1"/>
</dbReference>
<reference evidence="6 7" key="1">
    <citation type="submission" date="2015-12" db="EMBL/GenBank/DDBJ databases">
        <title>Draft genome sequence of the thermoanaerobe Thermotalea metallivorans, an isolate from the runoff channel of the Great Artesian Basin, Australia.</title>
        <authorList>
            <person name="Patel B.K."/>
        </authorList>
    </citation>
    <scope>NUCLEOTIDE SEQUENCE [LARGE SCALE GENOMIC DNA]</scope>
    <source>
        <strain evidence="6 7">B2-1</strain>
    </source>
</reference>
<dbReference type="InterPro" id="IPR032423">
    <property type="entry name" value="AAA_assoc_2"/>
</dbReference>
<evidence type="ECO:0000256" key="3">
    <source>
        <dbReference type="ARBA" id="ARBA00022741"/>
    </source>
</evidence>
<accession>A0A140LB58</accession>
<dbReference type="GO" id="GO:0005524">
    <property type="term" value="F:ATP binding"/>
    <property type="evidence" value="ECO:0007669"/>
    <property type="project" value="UniProtKB-KW"/>
</dbReference>